<reference evidence="4" key="2">
    <citation type="submission" date="2015-01" db="EMBL/GenBank/DDBJ databases">
        <title>Evolutionary Origins and Diversification of the Mycorrhizal Mutualists.</title>
        <authorList>
            <consortium name="DOE Joint Genome Institute"/>
            <consortium name="Mycorrhizal Genomics Consortium"/>
            <person name="Kohler A."/>
            <person name="Kuo A."/>
            <person name="Nagy L.G."/>
            <person name="Floudas D."/>
            <person name="Copeland A."/>
            <person name="Barry K.W."/>
            <person name="Cichocki N."/>
            <person name="Veneault-Fourrey C."/>
            <person name="LaButti K."/>
            <person name="Lindquist E.A."/>
            <person name="Lipzen A."/>
            <person name="Lundell T."/>
            <person name="Morin E."/>
            <person name="Murat C."/>
            <person name="Riley R."/>
            <person name="Ohm R."/>
            <person name="Sun H."/>
            <person name="Tunlid A."/>
            <person name="Henrissat B."/>
            <person name="Grigoriev I.V."/>
            <person name="Hibbett D.S."/>
            <person name="Martin F."/>
        </authorList>
    </citation>
    <scope>NUCLEOTIDE SEQUENCE [LARGE SCALE GENOMIC DNA]</scope>
    <source>
        <strain evidence="4">UH-Slu-Lm8-n1</strain>
    </source>
</reference>
<feature type="signal peptide" evidence="2">
    <location>
        <begin position="1"/>
        <end position="19"/>
    </location>
</feature>
<feature type="chain" id="PRO_5002206945" evidence="2">
    <location>
        <begin position="20"/>
        <end position="191"/>
    </location>
</feature>
<dbReference type="AlphaFoldDB" id="A0A0D0ATR7"/>
<dbReference type="EMBL" id="KN835179">
    <property type="protein sequence ID" value="KIK45076.1"/>
    <property type="molecule type" value="Genomic_DNA"/>
</dbReference>
<dbReference type="HOGENOM" id="CLU_063099_1_1_1"/>
<reference evidence="3 4" key="1">
    <citation type="submission" date="2014-04" db="EMBL/GenBank/DDBJ databases">
        <authorList>
            <consortium name="DOE Joint Genome Institute"/>
            <person name="Kuo A."/>
            <person name="Ruytinx J."/>
            <person name="Rineau F."/>
            <person name="Colpaert J."/>
            <person name="Kohler A."/>
            <person name="Nagy L.G."/>
            <person name="Floudas D."/>
            <person name="Copeland A."/>
            <person name="Barry K.W."/>
            <person name="Cichocki N."/>
            <person name="Veneault-Fourrey C."/>
            <person name="LaButti K."/>
            <person name="Lindquist E.A."/>
            <person name="Lipzen A."/>
            <person name="Lundell T."/>
            <person name="Morin E."/>
            <person name="Murat C."/>
            <person name="Sun H."/>
            <person name="Tunlid A."/>
            <person name="Henrissat B."/>
            <person name="Grigoriev I.V."/>
            <person name="Hibbett D.S."/>
            <person name="Martin F."/>
            <person name="Nordberg H.P."/>
            <person name="Cantor M.N."/>
            <person name="Hua S.X."/>
        </authorList>
    </citation>
    <scope>NUCLEOTIDE SEQUENCE [LARGE SCALE GENOMIC DNA]</scope>
    <source>
        <strain evidence="3 4">UH-Slu-Lm8-n1</strain>
    </source>
</reference>
<dbReference type="PANTHER" id="PTHR37487:SF2">
    <property type="entry name" value="EXPRESSED PROTEIN"/>
    <property type="match status" value="1"/>
</dbReference>
<dbReference type="InParanoid" id="A0A0D0ATR7"/>
<name>A0A0D0ATR7_9AGAM</name>
<protein>
    <submittedName>
        <fullName evidence="3">Uncharacterized protein</fullName>
    </submittedName>
</protein>
<dbReference type="Proteomes" id="UP000054485">
    <property type="component" value="Unassembled WGS sequence"/>
</dbReference>
<sequence length="191" mass="18824">MKFSTVFVALVSAVPAVFGLTINTPANVVECQPILFSWTGGQEPYYLTLVPGGQSMASPIKSFPTQTGTSYTWNVDLQANTIFNIALKDSTGATAYSDIVTIMSGSDTSCLNTSVNEGGASSGTAVASGTSTPATGSSATASGTTASGAKTSATTTASSGTTQKTGAASSLSVSSAMGVAGVMGLVGAALF</sequence>
<gene>
    <name evidence="3" type="ORF">CY34DRAFT_802036</name>
</gene>
<proteinExistence type="predicted"/>
<evidence type="ECO:0000256" key="2">
    <source>
        <dbReference type="SAM" id="SignalP"/>
    </source>
</evidence>
<keyword evidence="4" id="KW-1185">Reference proteome</keyword>
<dbReference type="PANTHER" id="PTHR37487">
    <property type="entry name" value="CHROMOSOME 1, WHOLE GENOME SHOTGUN SEQUENCE"/>
    <property type="match status" value="1"/>
</dbReference>
<dbReference type="OrthoDB" id="3362246at2759"/>
<evidence type="ECO:0000256" key="1">
    <source>
        <dbReference type="SAM" id="MobiDB-lite"/>
    </source>
</evidence>
<dbReference type="STRING" id="930992.A0A0D0ATR7"/>
<feature type="region of interest" description="Disordered" evidence="1">
    <location>
        <begin position="121"/>
        <end position="165"/>
    </location>
</feature>
<organism evidence="3 4">
    <name type="scientific">Suillus luteus UH-Slu-Lm8-n1</name>
    <dbReference type="NCBI Taxonomy" id="930992"/>
    <lineage>
        <taxon>Eukaryota</taxon>
        <taxon>Fungi</taxon>
        <taxon>Dikarya</taxon>
        <taxon>Basidiomycota</taxon>
        <taxon>Agaricomycotina</taxon>
        <taxon>Agaricomycetes</taxon>
        <taxon>Agaricomycetidae</taxon>
        <taxon>Boletales</taxon>
        <taxon>Suillineae</taxon>
        <taxon>Suillaceae</taxon>
        <taxon>Suillus</taxon>
    </lineage>
</organism>
<keyword evidence="2" id="KW-0732">Signal</keyword>
<accession>A0A0D0ATR7</accession>
<evidence type="ECO:0000313" key="4">
    <source>
        <dbReference type="Proteomes" id="UP000054485"/>
    </source>
</evidence>
<evidence type="ECO:0000313" key="3">
    <source>
        <dbReference type="EMBL" id="KIK45076.1"/>
    </source>
</evidence>